<gene>
    <name evidence="2" type="ORF">GCM10023235_06390</name>
</gene>
<organism evidence="2 3">
    <name type="scientific">Kitasatospora terrestris</name>
    <dbReference type="NCBI Taxonomy" id="258051"/>
    <lineage>
        <taxon>Bacteria</taxon>
        <taxon>Bacillati</taxon>
        <taxon>Actinomycetota</taxon>
        <taxon>Actinomycetes</taxon>
        <taxon>Kitasatosporales</taxon>
        <taxon>Streptomycetaceae</taxon>
        <taxon>Kitasatospora</taxon>
    </lineage>
</organism>
<feature type="region of interest" description="Disordered" evidence="1">
    <location>
        <begin position="660"/>
        <end position="686"/>
    </location>
</feature>
<dbReference type="RefSeq" id="WP_345695206.1">
    <property type="nucleotide sequence ID" value="NZ_BAABIS010000001.1"/>
</dbReference>
<dbReference type="Proteomes" id="UP001501752">
    <property type="component" value="Unassembled WGS sequence"/>
</dbReference>
<dbReference type="Gene3D" id="3.40.50.1110">
    <property type="entry name" value="SGNH hydrolase"/>
    <property type="match status" value="1"/>
</dbReference>
<proteinExistence type="predicted"/>
<dbReference type="SUPFAM" id="SSF52266">
    <property type="entry name" value="SGNH hydrolase"/>
    <property type="match status" value="1"/>
</dbReference>
<evidence type="ECO:0000313" key="2">
    <source>
        <dbReference type="EMBL" id="GAA4834543.1"/>
    </source>
</evidence>
<name>A0ABP9D8W4_9ACTN</name>
<dbReference type="InterPro" id="IPR036514">
    <property type="entry name" value="SGNH_hydro_sf"/>
</dbReference>
<dbReference type="EMBL" id="BAABIS010000001">
    <property type="protein sequence ID" value="GAA4834543.1"/>
    <property type="molecule type" value="Genomic_DNA"/>
</dbReference>
<protein>
    <recommendedName>
        <fullName evidence="4">SGNH hydrolase-type esterase domain-containing protein</fullName>
    </recommendedName>
</protein>
<evidence type="ECO:0000313" key="3">
    <source>
        <dbReference type="Proteomes" id="UP001501752"/>
    </source>
</evidence>
<keyword evidence="3" id="KW-1185">Reference proteome</keyword>
<evidence type="ECO:0008006" key="4">
    <source>
        <dbReference type="Google" id="ProtNLM"/>
    </source>
</evidence>
<sequence>MPSDTDPIRSYTRRLARTLAAEDGALALGLLQRLSAAGAAPAAPRSAPVDPRDLGIWRLDDDGTHLRRPDLKADWQFWADLERLPPATGHRRVAVLGESVARGYFFDPATTYAGLVGDCLRSLPGLTDVDVLDLARTNANAEDIRRILAELASVAPDAIVVFAGNNWYQPTLTDAERRLMADALRAGGYPAAQRLFHAAMVARAREFLDGLAATAADYGAEVVLVVPEFNLADWHEEPFLACPVLPGAGNLAWQRLRERAERQLAAGETAEAAGTAVEMIALDGGGSVAAHRLLASALAGDDPAGAERALRNAKDAAVGRFAPHAPRMLTAVQETMRAKAAEHGFALVDLPEILRRAADGRTPGREHFLDYCHLNHEGLALAAAWTAAALGTRLGGRDDRTDPAAIAAALTPPAAAGQAAAHFLAAIHNAHIGQPAEIVRYLLERALTLDEGVAAHLAEYLDYQSRLAPNWICASFERSARVPELARYLEVGDPQSAAKLADHDLRQTMLDLLAERGAADPDAYRRLLIAEHARPEVDLLTDISRAPTWREQFGSTGQPHPFVVAPGPHTYTWLVLAGPAEVELGLTARLPAGDPGEALVGVLVNGVEVASVGLGPEWRSTRTTVPAQHWRPGLNRVTLSWPLREIPGDRLLEEAARTLERGGTPRSNPARGHLHVLTASVRSPTA</sequence>
<reference evidence="3" key="1">
    <citation type="journal article" date="2019" name="Int. J. Syst. Evol. Microbiol.">
        <title>The Global Catalogue of Microorganisms (GCM) 10K type strain sequencing project: providing services to taxonomists for standard genome sequencing and annotation.</title>
        <authorList>
            <consortium name="The Broad Institute Genomics Platform"/>
            <consortium name="The Broad Institute Genome Sequencing Center for Infectious Disease"/>
            <person name="Wu L."/>
            <person name="Ma J."/>
        </authorList>
    </citation>
    <scope>NUCLEOTIDE SEQUENCE [LARGE SCALE GENOMIC DNA]</scope>
    <source>
        <strain evidence="3">JCM 13006</strain>
    </source>
</reference>
<comment type="caution">
    <text evidence="2">The sequence shown here is derived from an EMBL/GenBank/DDBJ whole genome shotgun (WGS) entry which is preliminary data.</text>
</comment>
<accession>A0ABP9D8W4</accession>
<evidence type="ECO:0000256" key="1">
    <source>
        <dbReference type="SAM" id="MobiDB-lite"/>
    </source>
</evidence>